<accession>A0AAE2BMI9</accession>
<dbReference type="GO" id="GO:0016020">
    <property type="term" value="C:membrane"/>
    <property type="evidence" value="ECO:0007669"/>
    <property type="project" value="UniProtKB-SubCell"/>
</dbReference>
<evidence type="ECO:0000313" key="9">
    <source>
        <dbReference type="Proteomes" id="UP001289374"/>
    </source>
</evidence>
<feature type="compositionally biased region" description="Low complexity" evidence="6">
    <location>
        <begin position="73"/>
        <end position="86"/>
    </location>
</feature>
<gene>
    <name evidence="8" type="ORF">Sango_2146300</name>
</gene>
<evidence type="ECO:0000256" key="6">
    <source>
        <dbReference type="SAM" id="MobiDB-lite"/>
    </source>
</evidence>
<protein>
    <submittedName>
        <fullName evidence="8">Uncharacterized protein</fullName>
    </submittedName>
</protein>
<evidence type="ECO:0000256" key="4">
    <source>
        <dbReference type="ARBA" id="ARBA00022989"/>
    </source>
</evidence>
<evidence type="ECO:0000256" key="3">
    <source>
        <dbReference type="ARBA" id="ARBA00022692"/>
    </source>
</evidence>
<dbReference type="PANTHER" id="PTHR31113:SF20">
    <property type="entry name" value="UPF0496 PROTEIN 2-RELATED"/>
    <property type="match status" value="1"/>
</dbReference>
<keyword evidence="5 7" id="KW-0472">Membrane</keyword>
<feature type="transmembrane region" description="Helical" evidence="7">
    <location>
        <begin position="253"/>
        <end position="273"/>
    </location>
</feature>
<name>A0AAE2BMI9_9LAMI</name>
<keyword evidence="9" id="KW-1185">Reference proteome</keyword>
<comment type="subcellular location">
    <subcellularLocation>
        <location evidence="1">Membrane</location>
    </subcellularLocation>
</comment>
<organism evidence="8 9">
    <name type="scientific">Sesamum angolense</name>
    <dbReference type="NCBI Taxonomy" id="2727404"/>
    <lineage>
        <taxon>Eukaryota</taxon>
        <taxon>Viridiplantae</taxon>
        <taxon>Streptophyta</taxon>
        <taxon>Embryophyta</taxon>
        <taxon>Tracheophyta</taxon>
        <taxon>Spermatophyta</taxon>
        <taxon>Magnoliopsida</taxon>
        <taxon>eudicotyledons</taxon>
        <taxon>Gunneridae</taxon>
        <taxon>Pentapetalae</taxon>
        <taxon>asterids</taxon>
        <taxon>lamiids</taxon>
        <taxon>Lamiales</taxon>
        <taxon>Pedaliaceae</taxon>
        <taxon>Sesamum</taxon>
    </lineage>
</organism>
<dbReference type="Proteomes" id="UP001289374">
    <property type="component" value="Unassembled WGS sequence"/>
</dbReference>
<keyword evidence="4 7" id="KW-1133">Transmembrane helix</keyword>
<reference evidence="8" key="1">
    <citation type="submission" date="2020-06" db="EMBL/GenBank/DDBJ databases">
        <authorList>
            <person name="Li T."/>
            <person name="Hu X."/>
            <person name="Zhang T."/>
            <person name="Song X."/>
            <person name="Zhang H."/>
            <person name="Dai N."/>
            <person name="Sheng W."/>
            <person name="Hou X."/>
            <person name="Wei L."/>
        </authorList>
    </citation>
    <scope>NUCLEOTIDE SEQUENCE</scope>
    <source>
        <strain evidence="8">K16</strain>
        <tissue evidence="8">Leaf</tissue>
    </source>
</reference>
<sequence length="390" mass="44945">MSRMRKDLLSKLGLYLTEGGHGKEEIVDSSRGKPNVNDEYREAFRTKSYIDICNKVQGQLETRTSLDVQLGQSSSSSSSTSSSSSSPNLVHPVHLSDNLLEPRQETLTAIFETSKTLHDHFLENYFEISLEAGRICEFLLQNVHQVRTNHRAITYVLKLIKRVPDCENWTNNQHHTVYRNLASFALRRNPFSSMTPEKFHELHDSHVDLLHQLTSKCRKTKRRTKFIRYMKRALATFVFLGCGGLAIAVLVLAIHSIVGLLAAPGLILGIFMIKKLRKRVNHDQSSRTWQGGLGAQLDLAARGVYILVNDFDTMSRLVQRLHDEMEHRKFVADICVKKGKNEMLKEVVKEFEMHETWFMEQLEELEKQIYLCFLDINRSRRLVVEQMVKC</sequence>
<evidence type="ECO:0000256" key="1">
    <source>
        <dbReference type="ARBA" id="ARBA00004370"/>
    </source>
</evidence>
<dbReference type="InterPro" id="IPR007749">
    <property type="entry name" value="DUF677"/>
</dbReference>
<feature type="transmembrane region" description="Helical" evidence="7">
    <location>
        <begin position="229"/>
        <end position="247"/>
    </location>
</feature>
<dbReference type="Pfam" id="PF05055">
    <property type="entry name" value="DUF677"/>
    <property type="match status" value="1"/>
</dbReference>
<dbReference type="PANTHER" id="PTHR31113">
    <property type="entry name" value="UPF0496 PROTEIN 3-RELATED"/>
    <property type="match status" value="1"/>
</dbReference>
<dbReference type="EMBL" id="JACGWL010000012">
    <property type="protein sequence ID" value="KAK4390830.1"/>
    <property type="molecule type" value="Genomic_DNA"/>
</dbReference>
<proteinExistence type="inferred from homology"/>
<evidence type="ECO:0000256" key="7">
    <source>
        <dbReference type="SAM" id="Phobius"/>
    </source>
</evidence>
<comment type="similarity">
    <text evidence="2">Belongs to the UPF0496 family.</text>
</comment>
<feature type="region of interest" description="Disordered" evidence="6">
    <location>
        <begin position="68"/>
        <end position="92"/>
    </location>
</feature>
<evidence type="ECO:0000256" key="5">
    <source>
        <dbReference type="ARBA" id="ARBA00023136"/>
    </source>
</evidence>
<dbReference type="AlphaFoldDB" id="A0AAE2BMI9"/>
<evidence type="ECO:0000256" key="2">
    <source>
        <dbReference type="ARBA" id="ARBA00009074"/>
    </source>
</evidence>
<keyword evidence="3 7" id="KW-0812">Transmembrane</keyword>
<evidence type="ECO:0000313" key="8">
    <source>
        <dbReference type="EMBL" id="KAK4390830.1"/>
    </source>
</evidence>
<comment type="caution">
    <text evidence="8">The sequence shown here is derived from an EMBL/GenBank/DDBJ whole genome shotgun (WGS) entry which is preliminary data.</text>
</comment>
<reference evidence="8" key="2">
    <citation type="journal article" date="2024" name="Plant">
        <title>Genomic evolution and insights into agronomic trait innovations of Sesamum species.</title>
        <authorList>
            <person name="Miao H."/>
            <person name="Wang L."/>
            <person name="Qu L."/>
            <person name="Liu H."/>
            <person name="Sun Y."/>
            <person name="Le M."/>
            <person name="Wang Q."/>
            <person name="Wei S."/>
            <person name="Zheng Y."/>
            <person name="Lin W."/>
            <person name="Duan Y."/>
            <person name="Cao H."/>
            <person name="Xiong S."/>
            <person name="Wang X."/>
            <person name="Wei L."/>
            <person name="Li C."/>
            <person name="Ma Q."/>
            <person name="Ju M."/>
            <person name="Zhao R."/>
            <person name="Li G."/>
            <person name="Mu C."/>
            <person name="Tian Q."/>
            <person name="Mei H."/>
            <person name="Zhang T."/>
            <person name="Gao T."/>
            <person name="Zhang H."/>
        </authorList>
    </citation>
    <scope>NUCLEOTIDE SEQUENCE</scope>
    <source>
        <strain evidence="8">K16</strain>
    </source>
</reference>